<accession>A0ABU6S2P7</accession>
<evidence type="ECO:0000313" key="2">
    <source>
        <dbReference type="EMBL" id="MED6130691.1"/>
    </source>
</evidence>
<dbReference type="Proteomes" id="UP001341840">
    <property type="component" value="Unassembled WGS sequence"/>
</dbReference>
<name>A0ABU6S2P7_9FABA</name>
<reference evidence="2 3" key="1">
    <citation type="journal article" date="2023" name="Plants (Basel)">
        <title>Bridging the Gap: Combining Genomics and Transcriptomics Approaches to Understand Stylosanthes scabra, an Orphan Legume from the Brazilian Caatinga.</title>
        <authorList>
            <person name="Ferreira-Neto J.R.C."/>
            <person name="da Silva M.D."/>
            <person name="Binneck E."/>
            <person name="de Melo N.F."/>
            <person name="da Silva R.H."/>
            <person name="de Melo A.L.T.M."/>
            <person name="Pandolfi V."/>
            <person name="Bustamante F.O."/>
            <person name="Brasileiro-Vidal A.C."/>
            <person name="Benko-Iseppon A.M."/>
        </authorList>
    </citation>
    <scope>NUCLEOTIDE SEQUENCE [LARGE SCALE GENOMIC DNA]</scope>
    <source>
        <tissue evidence="2">Leaves</tissue>
    </source>
</reference>
<sequence length="104" mass="11442">MDEYCSGVSTDGKPNPLRSWAANDESNSGKPPMKQASSIPVLVVKRGFVSYNYGIVHGSTFLVYQDQEVMPLFVLVGYAMLAWVDSWRSGQVDLVLPLMGLKIS</sequence>
<protein>
    <submittedName>
        <fullName evidence="2">Uncharacterized protein</fullName>
    </submittedName>
</protein>
<organism evidence="2 3">
    <name type="scientific">Stylosanthes scabra</name>
    <dbReference type="NCBI Taxonomy" id="79078"/>
    <lineage>
        <taxon>Eukaryota</taxon>
        <taxon>Viridiplantae</taxon>
        <taxon>Streptophyta</taxon>
        <taxon>Embryophyta</taxon>
        <taxon>Tracheophyta</taxon>
        <taxon>Spermatophyta</taxon>
        <taxon>Magnoliopsida</taxon>
        <taxon>eudicotyledons</taxon>
        <taxon>Gunneridae</taxon>
        <taxon>Pentapetalae</taxon>
        <taxon>rosids</taxon>
        <taxon>fabids</taxon>
        <taxon>Fabales</taxon>
        <taxon>Fabaceae</taxon>
        <taxon>Papilionoideae</taxon>
        <taxon>50 kb inversion clade</taxon>
        <taxon>dalbergioids sensu lato</taxon>
        <taxon>Dalbergieae</taxon>
        <taxon>Pterocarpus clade</taxon>
        <taxon>Stylosanthes</taxon>
    </lineage>
</organism>
<gene>
    <name evidence="2" type="ORF">PIB30_003269</name>
</gene>
<feature type="region of interest" description="Disordered" evidence="1">
    <location>
        <begin position="1"/>
        <end position="35"/>
    </location>
</feature>
<dbReference type="EMBL" id="JASCZI010060421">
    <property type="protein sequence ID" value="MED6130691.1"/>
    <property type="molecule type" value="Genomic_DNA"/>
</dbReference>
<proteinExistence type="predicted"/>
<evidence type="ECO:0000313" key="3">
    <source>
        <dbReference type="Proteomes" id="UP001341840"/>
    </source>
</evidence>
<comment type="caution">
    <text evidence="2">The sequence shown here is derived from an EMBL/GenBank/DDBJ whole genome shotgun (WGS) entry which is preliminary data.</text>
</comment>
<evidence type="ECO:0000256" key="1">
    <source>
        <dbReference type="SAM" id="MobiDB-lite"/>
    </source>
</evidence>
<keyword evidence="3" id="KW-1185">Reference proteome</keyword>